<evidence type="ECO:0000256" key="2">
    <source>
        <dbReference type="ARBA" id="ARBA00022475"/>
    </source>
</evidence>
<dbReference type="EMBL" id="LGTC01000001">
    <property type="protein sequence ID" value="KNY29443.1"/>
    <property type="molecule type" value="Genomic_DNA"/>
</dbReference>
<feature type="domain" description="RDD" evidence="7">
    <location>
        <begin position="42"/>
        <end position="139"/>
    </location>
</feature>
<dbReference type="RefSeq" id="WP_050753758.1">
    <property type="nucleotide sequence ID" value="NZ_JQKC01000001.1"/>
</dbReference>
<keyword evidence="9" id="KW-1185">Reference proteome</keyword>
<keyword evidence="2" id="KW-1003">Cell membrane</keyword>
<reference evidence="9" key="1">
    <citation type="submission" date="2015-07" db="EMBL/GenBank/DDBJ databases">
        <title>Near-Complete Genome Sequence of the Cellulolytic Bacterium Bacteroides (Pseudobacteroides) cellulosolvens ATCC 35603.</title>
        <authorList>
            <person name="Dassa B."/>
            <person name="Utturkar S.M."/>
            <person name="Klingeman D.M."/>
            <person name="Hurt R.A."/>
            <person name="Keller M."/>
            <person name="Xu J."/>
            <person name="Reddy Y.H.K."/>
            <person name="Borovok I."/>
            <person name="Grinberg I.R."/>
            <person name="Lamed R."/>
            <person name="Zhivin O."/>
            <person name="Bayer E.A."/>
            <person name="Brown S.D."/>
        </authorList>
    </citation>
    <scope>NUCLEOTIDE SEQUENCE [LARGE SCALE GENOMIC DNA]</scope>
    <source>
        <strain evidence="9">DSM 2933</strain>
    </source>
</reference>
<organism evidence="8 9">
    <name type="scientific">Pseudobacteroides cellulosolvens ATCC 35603 = DSM 2933</name>
    <dbReference type="NCBI Taxonomy" id="398512"/>
    <lineage>
        <taxon>Bacteria</taxon>
        <taxon>Bacillati</taxon>
        <taxon>Bacillota</taxon>
        <taxon>Clostridia</taxon>
        <taxon>Eubacteriales</taxon>
        <taxon>Oscillospiraceae</taxon>
        <taxon>Pseudobacteroides</taxon>
    </lineage>
</organism>
<name>A0A0L6JUE5_9FIRM</name>
<dbReference type="Proteomes" id="UP000036923">
    <property type="component" value="Unassembled WGS sequence"/>
</dbReference>
<protein>
    <submittedName>
        <fullName evidence="8">RDD domain containing protein</fullName>
    </submittedName>
</protein>
<dbReference type="PANTHER" id="PTHR36115:SF4">
    <property type="entry name" value="MEMBRANE PROTEIN"/>
    <property type="match status" value="1"/>
</dbReference>
<evidence type="ECO:0000256" key="5">
    <source>
        <dbReference type="ARBA" id="ARBA00023136"/>
    </source>
</evidence>
<evidence type="ECO:0000313" key="9">
    <source>
        <dbReference type="Proteomes" id="UP000036923"/>
    </source>
</evidence>
<dbReference type="PANTHER" id="PTHR36115">
    <property type="entry name" value="PROLINE-RICH ANTIGEN HOMOLOG-RELATED"/>
    <property type="match status" value="1"/>
</dbReference>
<evidence type="ECO:0000256" key="6">
    <source>
        <dbReference type="SAM" id="Phobius"/>
    </source>
</evidence>
<gene>
    <name evidence="8" type="ORF">Bccel_4717</name>
</gene>
<dbReference type="InterPro" id="IPR010432">
    <property type="entry name" value="RDD"/>
</dbReference>
<accession>A0A0L6JUE5</accession>
<dbReference type="Pfam" id="PF06271">
    <property type="entry name" value="RDD"/>
    <property type="match status" value="1"/>
</dbReference>
<evidence type="ECO:0000259" key="7">
    <source>
        <dbReference type="Pfam" id="PF06271"/>
    </source>
</evidence>
<keyword evidence="5 6" id="KW-0472">Membrane</keyword>
<keyword evidence="4 6" id="KW-1133">Transmembrane helix</keyword>
<comment type="caution">
    <text evidence="8">The sequence shown here is derived from an EMBL/GenBank/DDBJ whole genome shotgun (WGS) entry which is preliminary data.</text>
</comment>
<feature type="transmembrane region" description="Helical" evidence="6">
    <location>
        <begin position="45"/>
        <end position="65"/>
    </location>
</feature>
<evidence type="ECO:0000256" key="1">
    <source>
        <dbReference type="ARBA" id="ARBA00004651"/>
    </source>
</evidence>
<dbReference type="AlphaFoldDB" id="A0A0L6JUE5"/>
<dbReference type="OrthoDB" id="9793824at2"/>
<comment type="subcellular location">
    <subcellularLocation>
        <location evidence="1">Cell membrane</location>
        <topology evidence="1">Multi-pass membrane protein</topology>
    </subcellularLocation>
</comment>
<proteinExistence type="predicted"/>
<dbReference type="STRING" id="398512.Bccel_4717"/>
<dbReference type="InterPro" id="IPR051791">
    <property type="entry name" value="Pra-immunoreactive"/>
</dbReference>
<evidence type="ECO:0000313" key="8">
    <source>
        <dbReference type="EMBL" id="KNY29443.1"/>
    </source>
</evidence>
<evidence type="ECO:0000256" key="4">
    <source>
        <dbReference type="ARBA" id="ARBA00022989"/>
    </source>
</evidence>
<evidence type="ECO:0000256" key="3">
    <source>
        <dbReference type="ARBA" id="ARBA00022692"/>
    </source>
</evidence>
<keyword evidence="3 6" id="KW-0812">Transmembrane</keyword>
<sequence length="168" mass="19435">MHCPKCGCKYQDGFKICNDCNIALENNKPKFIVEEEKNVDSFTRLLASLLDLLIICGVIGALYYLNNFFVKFELDEVTTYQIIFLFLSLWLYNALFESSKFKGTIGKIICKTCVVDKNCNRISFSRATVRFILRAILGLSIIKQMFSHTGSRNFWYDSISDTRIVYKK</sequence>
<feature type="transmembrane region" description="Helical" evidence="6">
    <location>
        <begin position="77"/>
        <end position="95"/>
    </location>
</feature>
<dbReference type="GO" id="GO:0005886">
    <property type="term" value="C:plasma membrane"/>
    <property type="evidence" value="ECO:0007669"/>
    <property type="project" value="UniProtKB-SubCell"/>
</dbReference>